<dbReference type="InterPro" id="IPR038475">
    <property type="entry name" value="RecG_C_sf"/>
</dbReference>
<dbReference type="Proteomes" id="UP000717634">
    <property type="component" value="Unassembled WGS sequence"/>
</dbReference>
<proteinExistence type="predicted"/>
<sequence length="484" mass="54805">MTAYDLTEILRNLLSLPAESELVEFKEAKTTFDSDKLGEYFSALSNEANLKSAQEAWLVFGVNNPQEVVGTAFRADPVKLQSLTKEIADHCTNRLTFRGIHELTHEGKRVILFEIPPATAGYPTAWKGHHYGRDGESLGPLNTDERHRIEGRFQQQLGFERGIAYANASISHILELLDWQKYFALCEFPEPTDAQEIVVRLASIKAVVRADGQLHITNLGAVLFARDLRLFEHLAYKSIRIILYEGTGQTGAKMEQTGQLGYAIGFNRAANWLNDRLPSQEEIGRALRTTVPTYPIKAVRELMANALIHQDFTVSGSTLMVEVFINRIEITNPGTPLINVLEFLNHIPVSRNEAIAATMQSFNFCERQGSGIDRVVEECEKHQLPAPDFIRGDNYTQAILYAPRPLREMDRRHKIRACYQHACLKHANGQQMTNQSFRERMGIAEKNYSIASRIIAETIEEGLIRPYDPENKSKKHAKYIPVFH</sequence>
<name>A0ABX1HPH9_9BACT</name>
<feature type="domain" description="Schlafen AlbA-2" evidence="1">
    <location>
        <begin position="19"/>
        <end position="138"/>
    </location>
</feature>
<dbReference type="Pfam" id="PF13749">
    <property type="entry name" value="HATPase_c_4"/>
    <property type="match status" value="1"/>
</dbReference>
<dbReference type="Gene3D" id="3.30.950.30">
    <property type="entry name" value="Schlafen, AAA domain"/>
    <property type="match status" value="1"/>
</dbReference>
<dbReference type="InterPro" id="IPR007421">
    <property type="entry name" value="Schlafen_AlbA_2_dom"/>
</dbReference>
<gene>
    <name evidence="2" type="ORF">HBN54_003441</name>
</gene>
<protein>
    <submittedName>
        <fullName evidence="2">HTH transcriptional regulator</fullName>
    </submittedName>
</protein>
<dbReference type="PANTHER" id="PTHR30595">
    <property type="entry name" value="GLPR-RELATED TRANSCRIPTIONAL REPRESSOR"/>
    <property type="match status" value="1"/>
</dbReference>
<dbReference type="Pfam" id="PF04326">
    <property type="entry name" value="SLFN_AlbA_2"/>
    <property type="match status" value="1"/>
</dbReference>
<dbReference type="EMBL" id="JAAVTK010000011">
    <property type="protein sequence ID" value="NKI90831.1"/>
    <property type="molecule type" value="Genomic_DNA"/>
</dbReference>
<evidence type="ECO:0000313" key="3">
    <source>
        <dbReference type="Proteomes" id="UP000717634"/>
    </source>
</evidence>
<evidence type="ECO:0000313" key="2">
    <source>
        <dbReference type="EMBL" id="NKI90831.1"/>
    </source>
</evidence>
<dbReference type="InterPro" id="IPR038461">
    <property type="entry name" value="Schlafen_AlbA_2_dom_sf"/>
</dbReference>
<dbReference type="RefSeq" id="WP_168674419.1">
    <property type="nucleotide sequence ID" value="NZ_JAAVTK010000011.1"/>
</dbReference>
<keyword evidence="3" id="KW-1185">Reference proteome</keyword>
<comment type="caution">
    <text evidence="2">The sequence shown here is derived from an EMBL/GenBank/DDBJ whole genome shotgun (WGS) entry which is preliminary data.</text>
</comment>
<dbReference type="PANTHER" id="PTHR30595:SF6">
    <property type="entry name" value="SCHLAFEN ALBA-2 DOMAIN-CONTAINING PROTEIN"/>
    <property type="match status" value="1"/>
</dbReference>
<accession>A0ABX1HPH9</accession>
<dbReference type="Gene3D" id="3.30.565.60">
    <property type="match status" value="1"/>
</dbReference>
<organism evidence="2 3">
    <name type="scientific">Hymenobacter artigasi</name>
    <dbReference type="NCBI Taxonomy" id="2719616"/>
    <lineage>
        <taxon>Bacteria</taxon>
        <taxon>Pseudomonadati</taxon>
        <taxon>Bacteroidota</taxon>
        <taxon>Cytophagia</taxon>
        <taxon>Cytophagales</taxon>
        <taxon>Hymenobacteraceae</taxon>
        <taxon>Hymenobacter</taxon>
    </lineage>
</organism>
<evidence type="ECO:0000259" key="1">
    <source>
        <dbReference type="Pfam" id="PF04326"/>
    </source>
</evidence>
<reference evidence="2 3" key="1">
    <citation type="submission" date="2020-03" db="EMBL/GenBank/DDBJ databases">
        <title>Genomic Encyclopedia of Type Strains, Phase IV (KMG-V): Genome sequencing to study the core and pangenomes of soil and plant-associated prokaryotes.</title>
        <authorList>
            <person name="Whitman W."/>
        </authorList>
    </citation>
    <scope>NUCLEOTIDE SEQUENCE [LARGE SCALE GENOMIC DNA]</scope>
    <source>
        <strain evidence="2 3">1B</strain>
    </source>
</reference>